<name>A0A1Y6EQF9_9GAMM</name>
<proteinExistence type="inferred from homology"/>
<dbReference type="PRINTS" id="PR00080">
    <property type="entry name" value="SDRFAMILY"/>
</dbReference>
<dbReference type="CDD" id="cd05233">
    <property type="entry name" value="SDR_c"/>
    <property type="match status" value="1"/>
</dbReference>
<gene>
    <name evidence="3" type="ORF">SAMN06297229_1141</name>
</gene>
<comment type="similarity">
    <text evidence="1">Belongs to the short-chain dehydrogenases/reductases (SDR) family.</text>
</comment>
<dbReference type="EMBL" id="FXWH01000001">
    <property type="protein sequence ID" value="SMQ64938.1"/>
    <property type="molecule type" value="Genomic_DNA"/>
</dbReference>
<dbReference type="NCBIfam" id="NF005559">
    <property type="entry name" value="PRK07231.1"/>
    <property type="match status" value="1"/>
</dbReference>
<keyword evidence="2" id="KW-0560">Oxidoreductase</keyword>
<keyword evidence="4" id="KW-1185">Reference proteome</keyword>
<sequence>MNLQGKNILVTGGVQGIGRAIVDHLHAAGATLLVTDIQAEGGADLVQALGERVQYFNADVRANNSLEEALAWLSSNNLQLHCAVNNAGVEHAPKPLLECTEKDWDNTIDINLKGVFFCMQQQVKAMLASGGHIINMASVAGIRSAPSLSPYAASKHGVVGLTRSVAVEYARAQIRVNAVCPGIIKTDMMARAFEHMPEHTQKALVNSHPLRRLGTPAEVAQMVGWLCSDESSFITGQCFTIDGGMTA</sequence>
<dbReference type="PROSITE" id="PS00061">
    <property type="entry name" value="ADH_SHORT"/>
    <property type="match status" value="1"/>
</dbReference>
<organism evidence="3 4">
    <name type="scientific">Pseudidiomarina planktonica</name>
    <dbReference type="NCBI Taxonomy" id="1323738"/>
    <lineage>
        <taxon>Bacteria</taxon>
        <taxon>Pseudomonadati</taxon>
        <taxon>Pseudomonadota</taxon>
        <taxon>Gammaproteobacteria</taxon>
        <taxon>Alteromonadales</taxon>
        <taxon>Idiomarinaceae</taxon>
        <taxon>Pseudidiomarina</taxon>
    </lineage>
</organism>
<evidence type="ECO:0000256" key="1">
    <source>
        <dbReference type="ARBA" id="ARBA00006484"/>
    </source>
</evidence>
<evidence type="ECO:0000313" key="4">
    <source>
        <dbReference type="Proteomes" id="UP000194450"/>
    </source>
</evidence>
<dbReference type="Pfam" id="PF13561">
    <property type="entry name" value="adh_short_C2"/>
    <property type="match status" value="1"/>
</dbReference>
<dbReference type="Proteomes" id="UP000194450">
    <property type="component" value="Unassembled WGS sequence"/>
</dbReference>
<dbReference type="InterPro" id="IPR036291">
    <property type="entry name" value="NAD(P)-bd_dom_sf"/>
</dbReference>
<dbReference type="RefSeq" id="WP_086434249.1">
    <property type="nucleotide sequence ID" value="NZ_FXWH01000001.1"/>
</dbReference>
<dbReference type="PANTHER" id="PTHR24321:SF8">
    <property type="entry name" value="ESTRADIOL 17-BETA-DEHYDROGENASE 8-RELATED"/>
    <property type="match status" value="1"/>
</dbReference>
<dbReference type="AlphaFoldDB" id="A0A1Y6EQF9"/>
<dbReference type="Gene3D" id="3.40.50.720">
    <property type="entry name" value="NAD(P)-binding Rossmann-like Domain"/>
    <property type="match status" value="1"/>
</dbReference>
<dbReference type="OrthoDB" id="9787298at2"/>
<dbReference type="PRINTS" id="PR00081">
    <property type="entry name" value="GDHRDH"/>
</dbReference>
<accession>A0A1Y6EQF9</accession>
<evidence type="ECO:0000313" key="3">
    <source>
        <dbReference type="EMBL" id="SMQ64938.1"/>
    </source>
</evidence>
<dbReference type="PANTHER" id="PTHR24321">
    <property type="entry name" value="DEHYDROGENASES, SHORT CHAIN"/>
    <property type="match status" value="1"/>
</dbReference>
<dbReference type="SUPFAM" id="SSF51735">
    <property type="entry name" value="NAD(P)-binding Rossmann-fold domains"/>
    <property type="match status" value="1"/>
</dbReference>
<evidence type="ECO:0000256" key="2">
    <source>
        <dbReference type="ARBA" id="ARBA00023002"/>
    </source>
</evidence>
<protein>
    <submittedName>
        <fullName evidence="3">NAD(P)-dependent dehydrogenase, short-chain alcohol dehydrogenase family</fullName>
    </submittedName>
</protein>
<dbReference type="GO" id="GO:0016491">
    <property type="term" value="F:oxidoreductase activity"/>
    <property type="evidence" value="ECO:0007669"/>
    <property type="project" value="UniProtKB-KW"/>
</dbReference>
<reference evidence="4" key="1">
    <citation type="submission" date="2017-04" db="EMBL/GenBank/DDBJ databases">
        <authorList>
            <person name="Varghese N."/>
            <person name="Submissions S."/>
        </authorList>
    </citation>
    <scope>NUCLEOTIDE SEQUENCE [LARGE SCALE GENOMIC DNA]</scope>
</reference>
<dbReference type="InterPro" id="IPR020904">
    <property type="entry name" value="Sc_DH/Rdtase_CS"/>
</dbReference>
<dbReference type="FunFam" id="3.40.50.720:FF:000084">
    <property type="entry name" value="Short-chain dehydrogenase reductase"/>
    <property type="match status" value="1"/>
</dbReference>
<dbReference type="InterPro" id="IPR002347">
    <property type="entry name" value="SDR_fam"/>
</dbReference>